<keyword evidence="1" id="KW-0812">Transmembrane</keyword>
<keyword evidence="1" id="KW-0472">Membrane</keyword>
<keyword evidence="1" id="KW-1133">Transmembrane helix</keyword>
<feature type="transmembrane region" description="Helical" evidence="1">
    <location>
        <begin position="25"/>
        <end position="43"/>
    </location>
</feature>
<keyword evidence="3" id="KW-1185">Reference proteome</keyword>
<sequence>MFTFIRKNFTLLIFKELKEETNSDAYFFFSVAAIYLIKGIFDYESFKRKSYRTSENFKQSFELMKYLIALPLTVEFYKLLCFNSINRNNKRRWKCINWNFKILRAYSRQFRMDQSPSFQPRD</sequence>
<protein>
    <submittedName>
        <fullName evidence="2">Uncharacterized protein</fullName>
    </submittedName>
</protein>
<reference evidence="2 3" key="1">
    <citation type="journal article" date="2018" name="Sci. Rep.">
        <title>Genomic signatures of local adaptation to the degree of environmental predictability in rotifers.</title>
        <authorList>
            <person name="Franch-Gras L."/>
            <person name="Hahn C."/>
            <person name="Garcia-Roger E.M."/>
            <person name="Carmona M.J."/>
            <person name="Serra M."/>
            <person name="Gomez A."/>
        </authorList>
    </citation>
    <scope>NUCLEOTIDE SEQUENCE [LARGE SCALE GENOMIC DNA]</scope>
    <source>
        <strain evidence="2">HYR1</strain>
    </source>
</reference>
<dbReference type="AlphaFoldDB" id="A0A3M7Q7A2"/>
<organism evidence="2 3">
    <name type="scientific">Brachionus plicatilis</name>
    <name type="common">Marine rotifer</name>
    <name type="synonym">Brachionus muelleri</name>
    <dbReference type="NCBI Taxonomy" id="10195"/>
    <lineage>
        <taxon>Eukaryota</taxon>
        <taxon>Metazoa</taxon>
        <taxon>Spiralia</taxon>
        <taxon>Gnathifera</taxon>
        <taxon>Rotifera</taxon>
        <taxon>Eurotatoria</taxon>
        <taxon>Monogononta</taxon>
        <taxon>Pseudotrocha</taxon>
        <taxon>Ploima</taxon>
        <taxon>Brachionidae</taxon>
        <taxon>Brachionus</taxon>
    </lineage>
</organism>
<gene>
    <name evidence="2" type="ORF">BpHYR1_039780</name>
</gene>
<name>A0A3M7Q7A2_BRAPC</name>
<evidence type="ECO:0000256" key="1">
    <source>
        <dbReference type="SAM" id="Phobius"/>
    </source>
</evidence>
<evidence type="ECO:0000313" key="3">
    <source>
        <dbReference type="Proteomes" id="UP000276133"/>
    </source>
</evidence>
<comment type="caution">
    <text evidence="2">The sequence shown here is derived from an EMBL/GenBank/DDBJ whole genome shotgun (WGS) entry which is preliminary data.</text>
</comment>
<dbReference type="Proteomes" id="UP000276133">
    <property type="component" value="Unassembled WGS sequence"/>
</dbReference>
<proteinExistence type="predicted"/>
<evidence type="ECO:0000313" key="2">
    <source>
        <dbReference type="EMBL" id="RNA06838.1"/>
    </source>
</evidence>
<dbReference type="EMBL" id="REGN01007269">
    <property type="protein sequence ID" value="RNA06838.1"/>
    <property type="molecule type" value="Genomic_DNA"/>
</dbReference>
<accession>A0A3M7Q7A2</accession>
<feature type="transmembrane region" description="Helical" evidence="1">
    <location>
        <begin position="63"/>
        <end position="80"/>
    </location>
</feature>